<protein>
    <recommendedName>
        <fullName evidence="12">Mitochondrial import inner membrane translocase subunit Tim16</fullName>
    </recommendedName>
</protein>
<dbReference type="OrthoDB" id="10262892at2759"/>
<keyword evidence="8" id="KW-0472">Membrane</keyword>
<evidence type="ECO:0000256" key="1">
    <source>
        <dbReference type="ARBA" id="ARBA00004443"/>
    </source>
</evidence>
<evidence type="ECO:0008006" key="12">
    <source>
        <dbReference type="Google" id="ProtNLM"/>
    </source>
</evidence>
<dbReference type="FunFam" id="1.10.287.110:FF:000006">
    <property type="entry name" value="Import inner membrane translocase subunit TIM16"/>
    <property type="match status" value="1"/>
</dbReference>
<dbReference type="PANTHER" id="PTHR12388:SF0">
    <property type="entry name" value="MITOCHONDRIAL IMPORT INNER MEMBRANE TRANSLOCASE SUBUNIT TIM16"/>
    <property type="match status" value="1"/>
</dbReference>
<sequence length="126" mass="14400">MARFIAQIIITGTQVVARAFARAVRQEMQASQEAAQRLGNQKSRAERFDNLKLGLTLEEAKQILNVKDINSADIKTQYEFLFKQNEREKGGTFYIQSKIVRAKERLEHELTNVEAKPKTDSSKNDT</sequence>
<dbReference type="PANTHER" id="PTHR12388">
    <property type="entry name" value="MITOCHONDRIA ASSOCIATED GRANULOCYTE MACROPHAGE CSF SIGNALING MOLECULE"/>
    <property type="match status" value="1"/>
</dbReference>
<evidence type="ECO:0000313" key="10">
    <source>
        <dbReference type="EMBL" id="KAB0799659.1"/>
    </source>
</evidence>
<evidence type="ECO:0000256" key="6">
    <source>
        <dbReference type="ARBA" id="ARBA00023010"/>
    </source>
</evidence>
<dbReference type="GO" id="GO:0005744">
    <property type="term" value="C:TIM23 mitochondrial import inner membrane translocase complex"/>
    <property type="evidence" value="ECO:0007669"/>
    <property type="project" value="InterPro"/>
</dbReference>
<dbReference type="AlphaFoldDB" id="A0A1Y1KI32"/>
<dbReference type="Proteomes" id="UP000327044">
    <property type="component" value="Unassembled WGS sequence"/>
</dbReference>
<dbReference type="EMBL" id="GEZM01087885">
    <property type="protein sequence ID" value="JAV58417.1"/>
    <property type="molecule type" value="Transcribed_RNA"/>
</dbReference>
<evidence type="ECO:0000256" key="3">
    <source>
        <dbReference type="ARBA" id="ARBA00022448"/>
    </source>
</evidence>
<keyword evidence="4" id="KW-0999">Mitochondrion inner membrane</keyword>
<keyword evidence="11" id="KW-1185">Reference proteome</keyword>
<reference evidence="9" key="1">
    <citation type="journal article" date="2016" name="Sci. Rep.">
        <title>Molecular characterization of firefly nuptial gifts: a multi-omics approach sheds light on postcopulatory sexual selection.</title>
        <authorList>
            <person name="Al-Wathiqui N."/>
            <person name="Fallon T.R."/>
            <person name="South A."/>
            <person name="Weng J.K."/>
            <person name="Lewis S.M."/>
        </authorList>
    </citation>
    <scope>NUCLEOTIDE SEQUENCE</scope>
</reference>
<evidence type="ECO:0000256" key="8">
    <source>
        <dbReference type="ARBA" id="ARBA00023136"/>
    </source>
</evidence>
<evidence type="ECO:0000256" key="4">
    <source>
        <dbReference type="ARBA" id="ARBA00022792"/>
    </source>
</evidence>
<evidence type="ECO:0000313" key="11">
    <source>
        <dbReference type="Proteomes" id="UP000327044"/>
    </source>
</evidence>
<dbReference type="InterPro" id="IPR036869">
    <property type="entry name" value="J_dom_sf"/>
</dbReference>
<evidence type="ECO:0000256" key="7">
    <source>
        <dbReference type="ARBA" id="ARBA00023128"/>
    </source>
</evidence>
<dbReference type="InParanoid" id="A0A1Y1KI32"/>
<dbReference type="Gene3D" id="1.10.287.110">
    <property type="entry name" value="DnaJ domain"/>
    <property type="match status" value="1"/>
</dbReference>
<dbReference type="EMBL" id="VVIM01000005">
    <property type="protein sequence ID" value="KAB0799659.1"/>
    <property type="molecule type" value="Genomic_DNA"/>
</dbReference>
<dbReference type="InterPro" id="IPR005341">
    <property type="entry name" value="Tim16"/>
</dbReference>
<evidence type="ECO:0000313" key="9">
    <source>
        <dbReference type="EMBL" id="JAV58417.1"/>
    </source>
</evidence>
<comment type="subcellular location">
    <subcellularLocation>
        <location evidence="1">Mitochondrion inner membrane</location>
        <topology evidence="1">Peripheral membrane protein</topology>
        <orientation evidence="1">Matrix side</orientation>
    </subcellularLocation>
</comment>
<reference evidence="10" key="3">
    <citation type="submission" date="2019-08" db="EMBL/GenBank/DDBJ databases">
        <authorList>
            <consortium name="Photinus pyralis genome working group"/>
            <person name="Fallon T.R."/>
            <person name="Sander Lower S.E."/>
            <person name="Weng J.-K."/>
        </authorList>
    </citation>
    <scope>NUCLEOTIDE SEQUENCE</scope>
    <source>
        <strain evidence="10">1611_PpyrPB1</strain>
        <tissue evidence="10">Whole body</tissue>
    </source>
</reference>
<accession>A0A1Y1KI32</accession>
<keyword evidence="5" id="KW-0653">Protein transport</keyword>
<keyword evidence="6" id="KW-0811">Translocation</keyword>
<dbReference type="FunCoup" id="A0A1Y1KI32">
    <property type="interactions" value="680"/>
</dbReference>
<keyword evidence="3" id="KW-0813">Transport</keyword>
<comment type="similarity">
    <text evidence="2">Belongs to the TIM16/PAM16 family.</text>
</comment>
<proteinExistence type="inferred from homology"/>
<reference evidence="10 11" key="2">
    <citation type="journal article" date="2018" name="Elife">
        <title>Firefly genomes illuminate parallel origins of bioluminescence in beetles.</title>
        <authorList>
            <person name="Fallon T.R."/>
            <person name="Lower S.E."/>
            <person name="Chang C.H."/>
            <person name="Bessho-Uehara M."/>
            <person name="Martin G.J."/>
            <person name="Bewick A.J."/>
            <person name="Behringer M."/>
            <person name="Debat H.J."/>
            <person name="Wong I."/>
            <person name="Day J.C."/>
            <person name="Suvorov A."/>
            <person name="Silva C.J."/>
            <person name="Stanger-Hall K.F."/>
            <person name="Hall D.W."/>
            <person name="Schmitz R.J."/>
            <person name="Nelson D.R."/>
            <person name="Lewis S.M."/>
            <person name="Shigenobu S."/>
            <person name="Bybee S.M."/>
            <person name="Larracuente A.M."/>
            <person name="Oba Y."/>
            <person name="Weng J.K."/>
        </authorList>
    </citation>
    <scope>NUCLEOTIDE SEQUENCE [LARGE SCALE GENOMIC DNA]</scope>
    <source>
        <strain evidence="10">1611_PpyrPB1</strain>
        <tissue evidence="10">Whole body</tissue>
    </source>
</reference>
<evidence type="ECO:0000256" key="2">
    <source>
        <dbReference type="ARBA" id="ARBA00008817"/>
    </source>
</evidence>
<gene>
    <name evidence="10" type="ORF">PPYR_07539</name>
</gene>
<dbReference type="GO" id="GO:0030150">
    <property type="term" value="P:protein import into mitochondrial matrix"/>
    <property type="evidence" value="ECO:0007669"/>
    <property type="project" value="InterPro"/>
</dbReference>
<keyword evidence="7" id="KW-0496">Mitochondrion</keyword>
<dbReference type="Pfam" id="PF03656">
    <property type="entry name" value="Pam16"/>
    <property type="match status" value="1"/>
</dbReference>
<organism evidence="9">
    <name type="scientific">Photinus pyralis</name>
    <name type="common">Common eastern firefly</name>
    <name type="synonym">Lampyris pyralis</name>
    <dbReference type="NCBI Taxonomy" id="7054"/>
    <lineage>
        <taxon>Eukaryota</taxon>
        <taxon>Metazoa</taxon>
        <taxon>Ecdysozoa</taxon>
        <taxon>Arthropoda</taxon>
        <taxon>Hexapoda</taxon>
        <taxon>Insecta</taxon>
        <taxon>Pterygota</taxon>
        <taxon>Neoptera</taxon>
        <taxon>Endopterygota</taxon>
        <taxon>Coleoptera</taxon>
        <taxon>Polyphaga</taxon>
        <taxon>Elateriformia</taxon>
        <taxon>Elateroidea</taxon>
        <taxon>Lampyridae</taxon>
        <taxon>Lampyrinae</taxon>
        <taxon>Photinus</taxon>
    </lineage>
</organism>
<name>A0A1Y1KI32_PHOPY</name>
<evidence type="ECO:0000256" key="5">
    <source>
        <dbReference type="ARBA" id="ARBA00022927"/>
    </source>
</evidence>